<feature type="domain" description="Polysaccharide export protein N-terminal" evidence="16">
    <location>
        <begin position="24"/>
        <end position="98"/>
    </location>
</feature>
<evidence type="ECO:0000259" key="18">
    <source>
        <dbReference type="Pfam" id="PF22461"/>
    </source>
</evidence>
<evidence type="ECO:0000259" key="16">
    <source>
        <dbReference type="Pfam" id="PF02563"/>
    </source>
</evidence>
<keyword evidence="12" id="KW-0564">Palmitate</keyword>
<keyword evidence="9" id="KW-0406">Ion transport</keyword>
<dbReference type="Pfam" id="PF22461">
    <property type="entry name" value="SLBB_2"/>
    <property type="match status" value="1"/>
</dbReference>
<name>A0A918TV16_9BACT</name>
<dbReference type="GO" id="GO:0009279">
    <property type="term" value="C:cell outer membrane"/>
    <property type="evidence" value="ECO:0007669"/>
    <property type="project" value="UniProtKB-SubCell"/>
</dbReference>
<keyword evidence="13" id="KW-0998">Cell outer membrane</keyword>
<protein>
    <recommendedName>
        <fullName evidence="21">Sugar ABC transporter substrate-binding protein</fullName>
    </recommendedName>
</protein>
<feature type="signal peptide" evidence="15">
    <location>
        <begin position="1"/>
        <end position="24"/>
    </location>
</feature>
<evidence type="ECO:0000313" key="19">
    <source>
        <dbReference type="EMBL" id="GHC61305.1"/>
    </source>
</evidence>
<keyword evidence="4" id="KW-1134">Transmembrane beta strand</keyword>
<keyword evidence="7 15" id="KW-0732">Signal</keyword>
<dbReference type="Pfam" id="PF10531">
    <property type="entry name" value="SLBB"/>
    <property type="match status" value="1"/>
</dbReference>
<dbReference type="EMBL" id="BMXI01000014">
    <property type="protein sequence ID" value="GHC61305.1"/>
    <property type="molecule type" value="Genomic_DNA"/>
</dbReference>
<keyword evidence="11" id="KW-0472">Membrane</keyword>
<dbReference type="RefSeq" id="WP_189571783.1">
    <property type="nucleotide sequence ID" value="NZ_BMXI01000014.1"/>
</dbReference>
<dbReference type="InterPro" id="IPR003715">
    <property type="entry name" value="Poly_export_N"/>
</dbReference>
<dbReference type="InterPro" id="IPR054765">
    <property type="entry name" value="SLBB_dom"/>
</dbReference>
<evidence type="ECO:0000256" key="3">
    <source>
        <dbReference type="ARBA" id="ARBA00022448"/>
    </source>
</evidence>
<evidence type="ECO:0000256" key="7">
    <source>
        <dbReference type="ARBA" id="ARBA00022729"/>
    </source>
</evidence>
<evidence type="ECO:0000313" key="20">
    <source>
        <dbReference type="Proteomes" id="UP000644507"/>
    </source>
</evidence>
<comment type="caution">
    <text evidence="19">The sequence shown here is derived from an EMBL/GenBank/DDBJ whole genome shotgun (WGS) entry which is preliminary data.</text>
</comment>
<dbReference type="Proteomes" id="UP000644507">
    <property type="component" value="Unassembled WGS sequence"/>
</dbReference>
<evidence type="ECO:0000256" key="4">
    <source>
        <dbReference type="ARBA" id="ARBA00022452"/>
    </source>
</evidence>
<evidence type="ECO:0000256" key="1">
    <source>
        <dbReference type="ARBA" id="ARBA00004571"/>
    </source>
</evidence>
<keyword evidence="6" id="KW-0812">Transmembrane</keyword>
<dbReference type="GO" id="GO:0006811">
    <property type="term" value="P:monoatomic ion transport"/>
    <property type="evidence" value="ECO:0007669"/>
    <property type="project" value="UniProtKB-KW"/>
</dbReference>
<dbReference type="AlphaFoldDB" id="A0A918TV16"/>
<evidence type="ECO:0000256" key="11">
    <source>
        <dbReference type="ARBA" id="ARBA00023136"/>
    </source>
</evidence>
<keyword evidence="10" id="KW-0626">Porin</keyword>
<feature type="domain" description="Soluble ligand binding" evidence="17">
    <location>
        <begin position="106"/>
        <end position="152"/>
    </location>
</feature>
<feature type="domain" description="SLBB" evidence="18">
    <location>
        <begin position="271"/>
        <end position="350"/>
    </location>
</feature>
<evidence type="ECO:0008006" key="21">
    <source>
        <dbReference type="Google" id="ProtNLM"/>
    </source>
</evidence>
<sequence>MHNLTLRVLATLCLLLSLIQWGQAADVYLLKGNDKIRLNVFGEPDMSREVQLTVTGEASLPLIGSVKLGGLSLLDAEAKITELYKGDYLISPQVSVNLMNAADEQVMVMGAVLKPGPVTIPANTSLDLVSAINTVGGLAPHAYPERIEVVSGDKSQFYDFEKVTLAGTNPVVLKHGDIVNVATNPYVNKHVTILGEVEMAGQLIFPRTGELDIETAIGMAKGLTEEADPERITLKRAGKIYSGALSTQARAKVMPGDIITVPKSRFVDKYITMLGEVAKPGQVEFPIDGRLDLLTAVSLAGGFDRLANKKKVTVSRQTAGGTQVVEFDVTDMEEGKIKLHYLMPGDSVNVPVRRF</sequence>
<comment type="similarity">
    <text evidence="2">Belongs to the BexD/CtrA/VexA family.</text>
</comment>
<dbReference type="Gene3D" id="3.30.1950.10">
    <property type="entry name" value="wza like domain"/>
    <property type="match status" value="1"/>
</dbReference>
<dbReference type="GO" id="GO:0015159">
    <property type="term" value="F:polysaccharide transmembrane transporter activity"/>
    <property type="evidence" value="ECO:0007669"/>
    <property type="project" value="InterPro"/>
</dbReference>
<evidence type="ECO:0000256" key="13">
    <source>
        <dbReference type="ARBA" id="ARBA00023237"/>
    </source>
</evidence>
<gene>
    <name evidence="19" type="ORF">GCM10007100_30760</name>
</gene>
<evidence type="ECO:0000256" key="14">
    <source>
        <dbReference type="ARBA" id="ARBA00023288"/>
    </source>
</evidence>
<dbReference type="PANTHER" id="PTHR33619:SF3">
    <property type="entry name" value="POLYSACCHARIDE EXPORT PROTEIN GFCE-RELATED"/>
    <property type="match status" value="1"/>
</dbReference>
<evidence type="ECO:0000256" key="8">
    <source>
        <dbReference type="ARBA" id="ARBA00023047"/>
    </source>
</evidence>
<evidence type="ECO:0000256" key="9">
    <source>
        <dbReference type="ARBA" id="ARBA00023065"/>
    </source>
</evidence>
<organism evidence="19 20">
    <name type="scientific">Roseibacillus persicicus</name>
    <dbReference type="NCBI Taxonomy" id="454148"/>
    <lineage>
        <taxon>Bacteria</taxon>
        <taxon>Pseudomonadati</taxon>
        <taxon>Verrucomicrobiota</taxon>
        <taxon>Verrucomicrobiia</taxon>
        <taxon>Verrucomicrobiales</taxon>
        <taxon>Verrucomicrobiaceae</taxon>
        <taxon>Roseibacillus</taxon>
    </lineage>
</organism>
<comment type="subcellular location">
    <subcellularLocation>
        <location evidence="1">Cell outer membrane</location>
        <topology evidence="1">Multi-pass membrane protein</topology>
    </subcellularLocation>
</comment>
<evidence type="ECO:0000259" key="17">
    <source>
        <dbReference type="Pfam" id="PF10531"/>
    </source>
</evidence>
<evidence type="ECO:0000256" key="12">
    <source>
        <dbReference type="ARBA" id="ARBA00023139"/>
    </source>
</evidence>
<keyword evidence="14" id="KW-0449">Lipoprotein</keyword>
<evidence type="ECO:0000256" key="6">
    <source>
        <dbReference type="ARBA" id="ARBA00022692"/>
    </source>
</evidence>
<accession>A0A918TV16</accession>
<dbReference type="InterPro" id="IPR049712">
    <property type="entry name" value="Poly_export"/>
</dbReference>
<feature type="chain" id="PRO_5037908635" description="Sugar ABC transporter substrate-binding protein" evidence="15">
    <location>
        <begin position="25"/>
        <end position="355"/>
    </location>
</feature>
<dbReference type="Pfam" id="PF02563">
    <property type="entry name" value="Poly_export"/>
    <property type="match status" value="1"/>
</dbReference>
<keyword evidence="5" id="KW-0762">Sugar transport</keyword>
<evidence type="ECO:0000256" key="5">
    <source>
        <dbReference type="ARBA" id="ARBA00022597"/>
    </source>
</evidence>
<dbReference type="PANTHER" id="PTHR33619">
    <property type="entry name" value="POLYSACCHARIDE EXPORT PROTEIN GFCE-RELATED"/>
    <property type="match status" value="1"/>
</dbReference>
<keyword evidence="20" id="KW-1185">Reference proteome</keyword>
<proteinExistence type="inferred from homology"/>
<evidence type="ECO:0000256" key="2">
    <source>
        <dbReference type="ARBA" id="ARBA00009450"/>
    </source>
</evidence>
<keyword evidence="3" id="KW-0813">Transport</keyword>
<dbReference type="InterPro" id="IPR019554">
    <property type="entry name" value="Soluble_ligand-bd"/>
</dbReference>
<dbReference type="GO" id="GO:0046930">
    <property type="term" value="C:pore complex"/>
    <property type="evidence" value="ECO:0007669"/>
    <property type="project" value="UniProtKB-KW"/>
</dbReference>
<evidence type="ECO:0000256" key="15">
    <source>
        <dbReference type="SAM" id="SignalP"/>
    </source>
</evidence>
<reference evidence="19" key="1">
    <citation type="journal article" date="2014" name="Int. J. Syst. Evol. Microbiol.">
        <title>Complete genome sequence of Corynebacterium casei LMG S-19264T (=DSM 44701T), isolated from a smear-ripened cheese.</title>
        <authorList>
            <consortium name="US DOE Joint Genome Institute (JGI-PGF)"/>
            <person name="Walter F."/>
            <person name="Albersmeier A."/>
            <person name="Kalinowski J."/>
            <person name="Ruckert C."/>
        </authorList>
    </citation>
    <scope>NUCLEOTIDE SEQUENCE</scope>
    <source>
        <strain evidence="19">KCTC 12988</strain>
    </source>
</reference>
<dbReference type="Gene3D" id="3.10.560.10">
    <property type="entry name" value="Outer membrane lipoprotein wza domain like"/>
    <property type="match status" value="3"/>
</dbReference>
<keyword evidence="8" id="KW-0625">Polysaccharide transport</keyword>
<evidence type="ECO:0000256" key="10">
    <source>
        <dbReference type="ARBA" id="ARBA00023114"/>
    </source>
</evidence>
<reference evidence="19" key="2">
    <citation type="submission" date="2020-09" db="EMBL/GenBank/DDBJ databases">
        <authorList>
            <person name="Sun Q."/>
            <person name="Kim S."/>
        </authorList>
    </citation>
    <scope>NUCLEOTIDE SEQUENCE</scope>
    <source>
        <strain evidence="19">KCTC 12988</strain>
    </source>
</reference>
<dbReference type="GO" id="GO:0015288">
    <property type="term" value="F:porin activity"/>
    <property type="evidence" value="ECO:0007669"/>
    <property type="project" value="UniProtKB-KW"/>
</dbReference>